<proteinExistence type="predicted"/>
<gene>
    <name evidence="1" type="ORF">HHU12_06855</name>
</gene>
<reference evidence="1 2" key="1">
    <citation type="submission" date="2020-04" db="EMBL/GenBank/DDBJ databases">
        <title>Flammeovirga sp. SR4, a novel species isolated from seawater.</title>
        <authorList>
            <person name="Wang X."/>
        </authorList>
    </citation>
    <scope>NUCLEOTIDE SEQUENCE [LARGE SCALE GENOMIC DNA]</scope>
    <source>
        <strain evidence="1 2">ATCC 23126</strain>
    </source>
</reference>
<dbReference type="PANTHER" id="PTHR36456:SF1">
    <property type="entry name" value="UPF0232 PROTEIN SCO3875"/>
    <property type="match status" value="1"/>
</dbReference>
<dbReference type="EMBL" id="JABANE010000013">
    <property type="protein sequence ID" value="NME67680.1"/>
    <property type="molecule type" value="Genomic_DNA"/>
</dbReference>
<dbReference type="RefSeq" id="WP_169656011.1">
    <property type="nucleotide sequence ID" value="NZ_JABANE010000013.1"/>
</dbReference>
<dbReference type="AlphaFoldDB" id="A0A7X9RSV0"/>
<evidence type="ECO:0000313" key="2">
    <source>
        <dbReference type="Proteomes" id="UP000576082"/>
    </source>
</evidence>
<name>A0A7X9RSV0_9BACT</name>
<dbReference type="Proteomes" id="UP000576082">
    <property type="component" value="Unassembled WGS sequence"/>
</dbReference>
<keyword evidence="2" id="KW-1185">Reference proteome</keyword>
<dbReference type="PANTHER" id="PTHR36456">
    <property type="entry name" value="UPF0232 PROTEIN SCO3875"/>
    <property type="match status" value="1"/>
</dbReference>
<dbReference type="InterPro" id="IPR007922">
    <property type="entry name" value="DciA-like"/>
</dbReference>
<organism evidence="1 2">
    <name type="scientific">Flammeovirga aprica JL-4</name>
    <dbReference type="NCBI Taxonomy" id="694437"/>
    <lineage>
        <taxon>Bacteria</taxon>
        <taxon>Pseudomonadati</taxon>
        <taxon>Bacteroidota</taxon>
        <taxon>Cytophagia</taxon>
        <taxon>Cytophagales</taxon>
        <taxon>Flammeovirgaceae</taxon>
        <taxon>Flammeovirga</taxon>
    </lineage>
</organism>
<sequence>MSDDKKIKYRFRKVTPIPKKHETISVAGAMQDFVKSLKKSHSYNQALIEKVWEAELGTPIASRTMSLKLRGKILYVRLSTPTLKNELTMARERIVRKLNRRLGAEVLTDIKFA</sequence>
<evidence type="ECO:0000313" key="1">
    <source>
        <dbReference type="EMBL" id="NME67680.1"/>
    </source>
</evidence>
<protein>
    <submittedName>
        <fullName evidence="1">DUF721 domain-containing protein</fullName>
    </submittedName>
</protein>
<dbReference type="Pfam" id="PF05258">
    <property type="entry name" value="DciA"/>
    <property type="match status" value="1"/>
</dbReference>
<accession>A0A7X9RSV0</accession>
<comment type="caution">
    <text evidence="1">The sequence shown here is derived from an EMBL/GenBank/DDBJ whole genome shotgun (WGS) entry which is preliminary data.</text>
</comment>